<evidence type="ECO:0008006" key="4">
    <source>
        <dbReference type="Google" id="ProtNLM"/>
    </source>
</evidence>
<protein>
    <recommendedName>
        <fullName evidence="4">Secreted protein</fullName>
    </recommendedName>
</protein>
<proteinExistence type="predicted"/>
<name>A0ABY8VPI4_9CORY</name>
<dbReference type="RefSeq" id="WP_284874677.1">
    <property type="nucleotide sequence ID" value="NZ_CP126970.1"/>
</dbReference>
<keyword evidence="1" id="KW-1133">Transmembrane helix</keyword>
<evidence type="ECO:0000256" key="1">
    <source>
        <dbReference type="SAM" id="Phobius"/>
    </source>
</evidence>
<dbReference type="Proteomes" id="UP001238805">
    <property type="component" value="Chromosome"/>
</dbReference>
<keyword evidence="1" id="KW-0812">Transmembrane</keyword>
<reference evidence="2 3" key="1">
    <citation type="submission" date="2023-05" db="EMBL/GenBank/DDBJ databases">
        <title>Corynebacterium suedekumii sp. nov. and Corynebacterium breve sp. nov. isolated from raw cow's milk.</title>
        <authorList>
            <person name="Baer M.K."/>
            <person name="Mehl L."/>
            <person name="Hellmuth R."/>
            <person name="Marke G."/>
            <person name="Lipski A."/>
        </authorList>
    </citation>
    <scope>NUCLEOTIDE SEQUENCE [LARGE SCALE GENOMIC DNA]</scope>
    <source>
        <strain evidence="2 3">LM112</strain>
    </source>
</reference>
<keyword evidence="3" id="KW-1185">Reference proteome</keyword>
<evidence type="ECO:0000313" key="3">
    <source>
        <dbReference type="Proteomes" id="UP001238805"/>
    </source>
</evidence>
<gene>
    <name evidence="2" type="ORF">QP029_12990</name>
</gene>
<organism evidence="2 3">
    <name type="scientific">Corynebacterium suedekumii</name>
    <dbReference type="NCBI Taxonomy" id="3049801"/>
    <lineage>
        <taxon>Bacteria</taxon>
        <taxon>Bacillati</taxon>
        <taxon>Actinomycetota</taxon>
        <taxon>Actinomycetes</taxon>
        <taxon>Mycobacteriales</taxon>
        <taxon>Corynebacteriaceae</taxon>
        <taxon>Corynebacterium</taxon>
    </lineage>
</organism>
<sequence length="189" mass="19749">MTEGQWELIRRIVAVLAAVAFAGVLVLAFLDDATSEPAAPNGDMLGTEAGESFEDYQARAAESLAVATDPAYALITLDEPLTPAEAAEVLEPLDRVNALVVALAPPFALPEPVDGETRADVFDRELSRIGDSLAGIGDVPVPERIDAVVAHDAGDPLRAIATDDAVATVEVLPSDAAWGRFGVRPVQVP</sequence>
<feature type="transmembrane region" description="Helical" evidence="1">
    <location>
        <begin position="12"/>
        <end position="30"/>
    </location>
</feature>
<evidence type="ECO:0000313" key="2">
    <source>
        <dbReference type="EMBL" id="WIM70084.1"/>
    </source>
</evidence>
<keyword evidence="1" id="KW-0472">Membrane</keyword>
<accession>A0ABY8VPI4</accession>
<dbReference type="EMBL" id="CP126970">
    <property type="protein sequence ID" value="WIM70084.1"/>
    <property type="molecule type" value="Genomic_DNA"/>
</dbReference>